<dbReference type="CDD" id="cd14014">
    <property type="entry name" value="STKc_PknB_like"/>
    <property type="match status" value="1"/>
</dbReference>
<organism evidence="7 8">
    <name type="scientific">Candidatus Muproteobacteria bacterium RBG_16_65_34</name>
    <dbReference type="NCBI Taxonomy" id="1817760"/>
    <lineage>
        <taxon>Bacteria</taxon>
        <taxon>Pseudomonadati</taxon>
        <taxon>Pseudomonadota</taxon>
        <taxon>Candidatus Muproteobacteria</taxon>
    </lineage>
</organism>
<accession>A0A1F6TKY7</accession>
<evidence type="ECO:0000313" key="8">
    <source>
        <dbReference type="Proteomes" id="UP000178885"/>
    </source>
</evidence>
<dbReference type="SMART" id="SM00219">
    <property type="entry name" value="TyrKc"/>
    <property type="match status" value="1"/>
</dbReference>
<reference evidence="7 8" key="1">
    <citation type="journal article" date="2016" name="Nat. Commun.">
        <title>Thousands of microbial genomes shed light on interconnected biogeochemical processes in an aquifer system.</title>
        <authorList>
            <person name="Anantharaman K."/>
            <person name="Brown C.T."/>
            <person name="Hug L.A."/>
            <person name="Sharon I."/>
            <person name="Castelle C.J."/>
            <person name="Probst A.J."/>
            <person name="Thomas B.C."/>
            <person name="Singh A."/>
            <person name="Wilkins M.J."/>
            <person name="Karaoz U."/>
            <person name="Brodie E.L."/>
            <person name="Williams K.H."/>
            <person name="Hubbard S.S."/>
            <person name="Banfield J.F."/>
        </authorList>
    </citation>
    <scope>NUCLEOTIDE SEQUENCE [LARGE SCALE GENOMIC DNA]</scope>
</reference>
<dbReference type="PANTHER" id="PTHR43289:SF6">
    <property type="entry name" value="SERINE_THREONINE-PROTEIN KINASE NEKL-3"/>
    <property type="match status" value="1"/>
</dbReference>
<dbReference type="InterPro" id="IPR011009">
    <property type="entry name" value="Kinase-like_dom_sf"/>
</dbReference>
<comment type="caution">
    <text evidence="7">The sequence shown here is derived from an EMBL/GenBank/DDBJ whole genome shotgun (WGS) entry which is preliminary data.</text>
</comment>
<name>A0A1F6TKY7_9PROT</name>
<dbReference type="STRING" id="1817760.A2151_08380"/>
<keyword evidence="4" id="KW-0067">ATP-binding</keyword>
<dbReference type="GO" id="GO:0005524">
    <property type="term" value="F:ATP binding"/>
    <property type="evidence" value="ECO:0007669"/>
    <property type="project" value="UniProtKB-KW"/>
</dbReference>
<evidence type="ECO:0000259" key="6">
    <source>
        <dbReference type="PROSITE" id="PS50011"/>
    </source>
</evidence>
<keyword evidence="1" id="KW-0808">Transferase</keyword>
<dbReference type="InterPro" id="IPR008266">
    <property type="entry name" value="Tyr_kinase_AS"/>
</dbReference>
<dbReference type="PROSITE" id="PS00109">
    <property type="entry name" value="PROTEIN_KINASE_TYR"/>
    <property type="match status" value="1"/>
</dbReference>
<dbReference type="SUPFAM" id="SSF56112">
    <property type="entry name" value="Protein kinase-like (PK-like)"/>
    <property type="match status" value="1"/>
</dbReference>
<sequence>MALPDPARDTGHGALLALAVGLAERPNPTESAYEALTALNNSYYAAPHDWGLKHALNESFTAADRAVRSGSSSPRAAALTALVLRGRRWAVAHAGHTRVWLMRGQRIKLLTRDHIEPRPLRGREVINACGLGEAVTTDLACDELQENDVFALTSEGVHEALDSATILACLLPDIPAQSMAETLTQKALAAGGRGLVSACVARIEQLPAETEADLDQGVAALPVVPPPQLGDTIDGFRVLDFIHKSSQYRLYKAVDQESGETVALKFPNPRFGDDPAFAERFLHEEWIGKRVTSDHLIPILALKQGRRTALYSVLAHREGENLAHRLARKQTLALDEVVSLGRQLLAALDQLHSQGVIHRDIRPKNLLFDKRPARLYLLGLGSSQAARPLEAERDTGDAGSRINYLAPEVLAGGEPTVPSDIYSAGVTLYRLLSGRYPYGKLASATRSEAGEFTPPSRHRPDTPPWLDEALTRACARDPAARFRSAAEFAEALDAPRATAPAHPGASAPLSTRAEWRPWEILSILAVVAGLLIYLVLTLKR</sequence>
<dbReference type="Gene3D" id="1.10.510.10">
    <property type="entry name" value="Transferase(Phosphotransferase) domain 1"/>
    <property type="match status" value="1"/>
</dbReference>
<feature type="domain" description="Protein kinase" evidence="6">
    <location>
        <begin position="236"/>
        <end position="505"/>
    </location>
</feature>
<evidence type="ECO:0000256" key="3">
    <source>
        <dbReference type="ARBA" id="ARBA00022777"/>
    </source>
</evidence>
<keyword evidence="2" id="KW-0547">Nucleotide-binding</keyword>
<dbReference type="PANTHER" id="PTHR43289">
    <property type="entry name" value="MITOGEN-ACTIVATED PROTEIN KINASE KINASE KINASE 20-RELATED"/>
    <property type="match status" value="1"/>
</dbReference>
<protein>
    <recommendedName>
        <fullName evidence="6">Protein kinase domain-containing protein</fullName>
    </recommendedName>
</protein>
<dbReference type="AlphaFoldDB" id="A0A1F6TKY7"/>
<dbReference type="SUPFAM" id="SSF81606">
    <property type="entry name" value="PP2C-like"/>
    <property type="match status" value="1"/>
</dbReference>
<evidence type="ECO:0000256" key="1">
    <source>
        <dbReference type="ARBA" id="ARBA00022679"/>
    </source>
</evidence>
<keyword evidence="3" id="KW-0418">Kinase</keyword>
<dbReference type="InterPro" id="IPR000719">
    <property type="entry name" value="Prot_kinase_dom"/>
</dbReference>
<dbReference type="Gene3D" id="3.60.40.10">
    <property type="entry name" value="PPM-type phosphatase domain"/>
    <property type="match status" value="1"/>
</dbReference>
<dbReference type="GO" id="GO:0004674">
    <property type="term" value="F:protein serine/threonine kinase activity"/>
    <property type="evidence" value="ECO:0007669"/>
    <property type="project" value="TreeGrafter"/>
</dbReference>
<dbReference type="EMBL" id="MFSU01000096">
    <property type="protein sequence ID" value="OGI45772.1"/>
    <property type="molecule type" value="Genomic_DNA"/>
</dbReference>
<dbReference type="Proteomes" id="UP000178885">
    <property type="component" value="Unassembled WGS sequence"/>
</dbReference>
<dbReference type="InterPro" id="IPR020635">
    <property type="entry name" value="Tyr_kinase_cat_dom"/>
</dbReference>
<keyword evidence="5" id="KW-0472">Membrane</keyword>
<dbReference type="GO" id="GO:0004713">
    <property type="term" value="F:protein tyrosine kinase activity"/>
    <property type="evidence" value="ECO:0007669"/>
    <property type="project" value="InterPro"/>
</dbReference>
<dbReference type="Pfam" id="PF00069">
    <property type="entry name" value="Pkinase"/>
    <property type="match status" value="1"/>
</dbReference>
<evidence type="ECO:0000256" key="5">
    <source>
        <dbReference type="SAM" id="Phobius"/>
    </source>
</evidence>
<dbReference type="Gene3D" id="3.30.200.20">
    <property type="entry name" value="Phosphorylase Kinase, domain 1"/>
    <property type="match status" value="1"/>
</dbReference>
<evidence type="ECO:0000313" key="7">
    <source>
        <dbReference type="EMBL" id="OGI45772.1"/>
    </source>
</evidence>
<evidence type="ECO:0000256" key="4">
    <source>
        <dbReference type="ARBA" id="ARBA00022840"/>
    </source>
</evidence>
<dbReference type="PROSITE" id="PS50011">
    <property type="entry name" value="PROTEIN_KINASE_DOM"/>
    <property type="match status" value="1"/>
</dbReference>
<feature type="transmembrane region" description="Helical" evidence="5">
    <location>
        <begin position="518"/>
        <end position="536"/>
    </location>
</feature>
<dbReference type="InterPro" id="IPR036457">
    <property type="entry name" value="PPM-type-like_dom_sf"/>
</dbReference>
<gene>
    <name evidence="7" type="ORF">A2151_08380</name>
</gene>
<keyword evidence="5" id="KW-0812">Transmembrane</keyword>
<proteinExistence type="predicted"/>
<keyword evidence="5" id="KW-1133">Transmembrane helix</keyword>
<evidence type="ECO:0000256" key="2">
    <source>
        <dbReference type="ARBA" id="ARBA00022741"/>
    </source>
</evidence>